<protein>
    <submittedName>
        <fullName evidence="2">Uncharacterized protein</fullName>
    </submittedName>
</protein>
<evidence type="ECO:0000313" key="3">
    <source>
        <dbReference type="Proteomes" id="UP001140091"/>
    </source>
</evidence>
<sequence>MLGEGVDGGSDCDEESGSDAEGPPYFEDQETDSVNEAERKAERNLNANKDLNSAQAKGKVAEKVLKLPSGNLEAELLDPEFIATSIPAAPIDDAFADPDGHCAWITSPEAKAKYPANKKTGLNPSPNFHWQQIGPVLVERP</sequence>
<gene>
    <name evidence="2" type="ORF">H1R20_g1441</name>
</gene>
<comment type="caution">
    <text evidence="2">The sequence shown here is derived from an EMBL/GenBank/DDBJ whole genome shotgun (WGS) entry which is preliminary data.</text>
</comment>
<accession>A0A9W8JKX0</accession>
<dbReference type="AlphaFoldDB" id="A0A9W8JKX0"/>
<organism evidence="2 3">
    <name type="scientific">Candolleomyces eurysporus</name>
    <dbReference type="NCBI Taxonomy" id="2828524"/>
    <lineage>
        <taxon>Eukaryota</taxon>
        <taxon>Fungi</taxon>
        <taxon>Dikarya</taxon>
        <taxon>Basidiomycota</taxon>
        <taxon>Agaricomycotina</taxon>
        <taxon>Agaricomycetes</taxon>
        <taxon>Agaricomycetidae</taxon>
        <taxon>Agaricales</taxon>
        <taxon>Agaricineae</taxon>
        <taxon>Psathyrellaceae</taxon>
        <taxon>Candolleomyces</taxon>
    </lineage>
</organism>
<keyword evidence="3" id="KW-1185">Reference proteome</keyword>
<feature type="non-terminal residue" evidence="2">
    <location>
        <position position="1"/>
    </location>
</feature>
<dbReference type="EMBL" id="JANBPK010000422">
    <property type="protein sequence ID" value="KAJ2935653.1"/>
    <property type="molecule type" value="Genomic_DNA"/>
</dbReference>
<reference evidence="2" key="1">
    <citation type="submission" date="2022-06" db="EMBL/GenBank/DDBJ databases">
        <title>Genome Sequence of Candolleomyces eurysporus.</title>
        <authorList>
            <person name="Buettner E."/>
        </authorList>
    </citation>
    <scope>NUCLEOTIDE SEQUENCE</scope>
    <source>
        <strain evidence="2">VTCC 930004</strain>
    </source>
</reference>
<feature type="compositionally biased region" description="Polar residues" evidence="1">
    <location>
        <begin position="45"/>
        <end position="55"/>
    </location>
</feature>
<evidence type="ECO:0000256" key="1">
    <source>
        <dbReference type="SAM" id="MobiDB-lite"/>
    </source>
</evidence>
<feature type="region of interest" description="Disordered" evidence="1">
    <location>
        <begin position="1"/>
        <end position="59"/>
    </location>
</feature>
<evidence type="ECO:0000313" key="2">
    <source>
        <dbReference type="EMBL" id="KAJ2935653.1"/>
    </source>
</evidence>
<name>A0A9W8JKX0_9AGAR</name>
<dbReference type="Proteomes" id="UP001140091">
    <property type="component" value="Unassembled WGS sequence"/>
</dbReference>
<proteinExistence type="predicted"/>